<feature type="disulfide bond" evidence="6">
    <location>
        <begin position="202"/>
        <end position="211"/>
    </location>
</feature>
<dbReference type="GO" id="GO:0048513">
    <property type="term" value="P:animal organ development"/>
    <property type="evidence" value="ECO:0007669"/>
    <property type="project" value="UniProtKB-ARBA"/>
</dbReference>
<dbReference type="SMART" id="SM00282">
    <property type="entry name" value="LamG"/>
    <property type="match status" value="4"/>
</dbReference>
<feature type="disulfide bond" evidence="6">
    <location>
        <begin position="1983"/>
        <end position="1992"/>
    </location>
</feature>
<dbReference type="FunFam" id="2.10.25.10:FF:000434">
    <property type="entry name" value="Predicted protein"/>
    <property type="match status" value="1"/>
</dbReference>
<dbReference type="PROSITE" id="PS50026">
    <property type="entry name" value="EGF_3"/>
    <property type="match status" value="10"/>
</dbReference>
<dbReference type="InterPro" id="IPR013032">
    <property type="entry name" value="EGF-like_CS"/>
</dbReference>
<reference evidence="11" key="1">
    <citation type="submission" date="2023-10" db="EMBL/GenBank/DDBJ databases">
        <title>Genome assemblies of two species of porcelain crab, Petrolisthes cinctipes and Petrolisthes manimaculis (Anomura: Porcellanidae).</title>
        <authorList>
            <person name="Angst P."/>
        </authorList>
    </citation>
    <scope>NUCLEOTIDE SEQUENCE</scope>
    <source>
        <strain evidence="11">PB745_01</strain>
        <tissue evidence="11">Gill</tissue>
    </source>
</reference>
<dbReference type="Pfam" id="PF12661">
    <property type="entry name" value="hEGF"/>
    <property type="match status" value="2"/>
</dbReference>
<keyword evidence="2" id="KW-0732">Signal</keyword>
<protein>
    <recommendedName>
        <fullName evidence="13">Protein eyes shut</fullName>
    </recommendedName>
</protein>
<dbReference type="FunFam" id="2.10.25.10:FF:000066">
    <property type="entry name" value="FAT atypical cadherin 4"/>
    <property type="match status" value="1"/>
</dbReference>
<feature type="domain" description="Laminin G" evidence="9">
    <location>
        <begin position="1780"/>
        <end position="1966"/>
    </location>
</feature>
<dbReference type="Gene3D" id="2.10.25.10">
    <property type="entry name" value="Laminin"/>
    <property type="match status" value="8"/>
</dbReference>
<evidence type="ECO:0000256" key="6">
    <source>
        <dbReference type="PROSITE-ProRule" id="PRU00076"/>
    </source>
</evidence>
<dbReference type="GO" id="GO:0005509">
    <property type="term" value="F:calcium ion binding"/>
    <property type="evidence" value="ECO:0007669"/>
    <property type="project" value="InterPro"/>
</dbReference>
<feature type="compositionally biased region" description="Low complexity" evidence="8">
    <location>
        <begin position="491"/>
        <end position="509"/>
    </location>
</feature>
<evidence type="ECO:0000256" key="5">
    <source>
        <dbReference type="ARBA" id="ARBA00023180"/>
    </source>
</evidence>
<feature type="compositionally biased region" description="Basic and acidic residues" evidence="8">
    <location>
        <begin position="1534"/>
        <end position="1566"/>
    </location>
</feature>
<feature type="domain" description="EGF-like" evidence="10">
    <location>
        <begin position="174"/>
        <end position="212"/>
    </location>
</feature>
<feature type="disulfide bond" evidence="6">
    <location>
        <begin position="1054"/>
        <end position="1063"/>
    </location>
</feature>
<dbReference type="PROSITE" id="PS50025">
    <property type="entry name" value="LAM_G_DOMAIN"/>
    <property type="match status" value="4"/>
</dbReference>
<feature type="compositionally biased region" description="Low complexity" evidence="8">
    <location>
        <begin position="842"/>
        <end position="852"/>
    </location>
</feature>
<feature type="compositionally biased region" description="Basic and acidic residues" evidence="8">
    <location>
        <begin position="2343"/>
        <end position="2393"/>
    </location>
</feature>
<feature type="disulfide bond" evidence="6">
    <location>
        <begin position="1589"/>
        <end position="1598"/>
    </location>
</feature>
<accession>A0AAE1EVH4</accession>
<feature type="compositionally biased region" description="Acidic residues" evidence="8">
    <location>
        <begin position="2153"/>
        <end position="2163"/>
    </location>
</feature>
<dbReference type="InterPro" id="IPR018097">
    <property type="entry name" value="EGF_Ca-bd_CS"/>
</dbReference>
<feature type="compositionally biased region" description="Basic and acidic residues" evidence="8">
    <location>
        <begin position="2164"/>
        <end position="2247"/>
    </location>
</feature>
<dbReference type="PANTHER" id="PTHR12916">
    <property type="entry name" value="CYTOCHROME C OXIDASE POLYPEPTIDE VIC-2"/>
    <property type="match status" value="1"/>
</dbReference>
<feature type="compositionally biased region" description="Low complexity" evidence="8">
    <location>
        <begin position="523"/>
        <end position="536"/>
    </location>
</feature>
<dbReference type="SMART" id="SM00181">
    <property type="entry name" value="EGF"/>
    <property type="match status" value="11"/>
</dbReference>
<feature type="region of interest" description="Disordered" evidence="8">
    <location>
        <begin position="1644"/>
        <end position="1729"/>
    </location>
</feature>
<feature type="compositionally biased region" description="Acidic residues" evidence="8">
    <location>
        <begin position="2106"/>
        <end position="2116"/>
    </location>
</feature>
<feature type="domain" description="EGF-like" evidence="10">
    <location>
        <begin position="59"/>
        <end position="96"/>
    </location>
</feature>
<feature type="compositionally biased region" description="Pro residues" evidence="8">
    <location>
        <begin position="880"/>
        <end position="956"/>
    </location>
</feature>
<feature type="domain" description="EGF-like" evidence="10">
    <location>
        <begin position="1563"/>
        <end position="1599"/>
    </location>
</feature>
<evidence type="ECO:0000256" key="2">
    <source>
        <dbReference type="ARBA" id="ARBA00022729"/>
    </source>
</evidence>
<dbReference type="SUPFAM" id="SSF57184">
    <property type="entry name" value="Growth factor receptor domain"/>
    <property type="match status" value="2"/>
</dbReference>
<feature type="domain" description="EGF-like" evidence="10">
    <location>
        <begin position="1730"/>
        <end position="1769"/>
    </location>
</feature>
<dbReference type="EMBL" id="JAWQEG010004271">
    <property type="protein sequence ID" value="KAK3862334.1"/>
    <property type="molecule type" value="Genomic_DNA"/>
</dbReference>
<dbReference type="Pfam" id="PF00008">
    <property type="entry name" value="EGF"/>
    <property type="match status" value="5"/>
</dbReference>
<sequence>MLQCVSGEFCEREVNECQSNPCQNNGTCMDLLNRYACSCLPGYSGVNCEVDVSVCNATSLWSVNSPRCLHGGVCVDGPGLSFTCLCSAGWTGQRCEVDENECLTHPCYNAAVCINTPGSFACACQFGYTGRLCEDVVVFCESSPCQNGALCVMEESNATCYCVPDYHGGQCHLQYNDCLPHAPRCMNGGECVDGVDSFKCLCPPTSSGYLCECVTSRRGGKVCRPLPSWFIYKPYQPVLPPGSPLHPTSTELMPTEFPTSEIPPTGFPPIDIFPSPTPTERLDADTTVVVDTATYDVFPSVELPTPSVPLTPSAVISAKVHPTATIATVPYPSSDLWTPSITPSVVVIKSESLPIEPTPVLPFLPSSPPLTIEEPFPTPPVFVSMGDVTPTPTLDISYVTPSPQAPGLVSTETPPTGSASLALTSLLQPTPSSTPGPVVVVATSTPFPPDEDTARNETLAIVPSPSTIPPTATLPSSPAPDTTEGETGYISAPSTTPAATLSSTPAPKTTEGETGYTRAPGKATDTTSETTALTTSEPVNVTQPKDVTVATTTTTTTTKDFKSTELTDLATGITTSPYDVPTEAAIIATTSVTTEATADTLTPVTTSIETTAQQDTITTHQPTEPDIPTSSITPTHSVSESTSVMESDRTTEIPPSTTGTIDDVTKEATKETVTTSTTELTTVGSSTTTTTTTPVRVEDETSTTREIKTVTIPPDVPLTTPEYPITTTTMEPTTHIATHTQDNTMTTEPKETTEVPSEGDYNTTILPQPTPTLVPPTTPTLVPPTTPTLLPPTDSATISTLTLVPSTTPTRVPPTTPTLLPPTDSATISTPTLVPPTPTFFPPTSDSGTSPTTLPPPPTLSNVPLLPAPALTTTIEPPTTTEPPPTFPPTPPPTEPPTTLPPTEAPTKPPPPTLPPTEPPTTTTEPPPTPPPTLPPTEPPTITEPPPTPPPTPLPTQQPTLPSTQQPTLPSTQQPPPSPPTTQQQQHTPPTPTTQQPPPPPTTTPHDEEPSVTTPHDGITPVPCGDKVCVNGGSCTNTTTNNNNNNNGSKVCVCPFKYRGEGCQVFIHINRPLFSGVSFLGLDVGHLSLRQGVQVYIQFTSQDPNGLVTYSEGPGDSFFMLLLRNSLLQFVFSCGLQTVSFLQGNDKLTRNCQTDVSVRWVNGTAPVYSEQRSWSARVVLGLLYLGGLPASYSSPLVVKAGFLPRLRGCISLLEVNGVEIDMWGSAVSGEEVGECGTAPCPPHSCHNGGSCVPGPSLWSCLCPPGYLGELCEREECEGGGERGICESGRCVPSTHRPHPRPHPHSLCLCPFHRYGLYCELERVVETPLYFGSVAGYSSYSVYKMDRDVTHSLALRLHFTTDTLEQVSLLTYLGNSVRSATVDFISLSLVRGYLLLTWDLGAGTRRLVTPGRLDPRLHTHTVLAGRTGRVGWMMADTHPNISATAPGFLSSLNTNNLLHVGGHPSWNMSHLPADTWRLDGFRGCVFDLRAASTNDGPWTAVRVAAAANVAQCNADICLVPPTTTHHDTPTQQDAPTHKDTTHSDTTRRQDTPIRQDTTRQDTTHSDTTRQPPCENGGICISLGATYRCECAIGWKGARCEVPSHICDPRRSGRRGGKEWNGLEEIKMDVEREDISIFKAREILGQEEKEDDERGNLRESEDRDKGQEEKENERGNVGEIEDGDKGQEENIEKIRREKEKDDGVEMRRRRREELSQLASPLPSTPTTQGEVSGIAGEGVHCAPGSSCTAGGWNGVEPTCLCHLGTTGPRCQQAINITDPSFSGGELGVGGSYLSLLPGVCLRQEVRVVMSFKPNSPNGLLFLAGGGGGGGGGGDWLALALHNGTLIFSFHLGWPSSIPVVVRARVGVVLGAWQEVEAWRVGVRGHLLFGGLLTEAQAEEGAWQWLDVGPDVYVGGVPELLNLPPLLPLHTFTSFNGCVSQDLRVPGGVVVSGAGLGDCDGTPCGRHLCLHGGTCTPAGNSFVCSCTQDYTGTRCQIPRVCLNHKCQNGATCLPSDTRRSRRYAHDTNAGREGAGRMVDGPGKMVEEAGRKVERAGRMVDGRAGRKVDGSGKMVEETGRKMEGAGRMVDDGAGRKLKENKRKENKSKEEEEEEEEEENVIEGGNVWREEQEQEGGWRKGKEGEKLDSNDGDKEEKGEEEWNEDDKDEENKRKQNTEGENIKEKWNNNEKVERNEDNKRKEERERKKLNNEEVERNEDNKRKEEEEKKKEDRERNEDDERKEEREKEKWNNDQDIEREEERWNEDKEEEEMKKEEMERNEDTEKEEERKKENTERKEERQKEKDIEREEERWNEDNEKEKVEIKKEKVERNEEKKKEEERNEDNEREEERQKEKLNNDRDKEREEEMWNKDNDEKEEEKKKKEEKEEGKKEEERWNEDKEEDEEERKKEEEVEERKKEEEVEERKKEEEVEERKKEEEVEERKKEEERWNEDKKVNEEERKNKEEVEEMKKEEEEEERWNKEEVEEMKEEEGREERSEEDYVCVCAQGYYGSRCQTGSGDGRWAAAGVRFSGRSYAIVGGARQGTPTAHTDSLALNFTTKSPHGLLLWRGQVGVGGGGDFLGVGVVDGKVLVAWHLGGGTVSRFTIPETVSDGMWHSLAVWREGSMVTALLDTTHQYQSTSASTYTQINDSSGLVYIGGFPGEVGVRQATGGEFQTALVGCVRDLSLHRSPLPLTLTTLTLTRDLHPCL</sequence>
<evidence type="ECO:0000259" key="10">
    <source>
        <dbReference type="PROSITE" id="PS50026"/>
    </source>
</evidence>
<dbReference type="CDD" id="cd00054">
    <property type="entry name" value="EGF_CA"/>
    <property type="match status" value="7"/>
</dbReference>
<evidence type="ECO:0008006" key="13">
    <source>
        <dbReference type="Google" id="ProtNLM"/>
    </source>
</evidence>
<evidence type="ECO:0000256" key="7">
    <source>
        <dbReference type="PROSITE-ProRule" id="PRU00122"/>
    </source>
</evidence>
<feature type="domain" description="EGF-like" evidence="10">
    <location>
        <begin position="13"/>
        <end position="49"/>
    </location>
</feature>
<feature type="domain" description="EGF-like" evidence="10">
    <location>
        <begin position="1957"/>
        <end position="1993"/>
    </location>
</feature>
<dbReference type="Pfam" id="PF00054">
    <property type="entry name" value="Laminin_G_1"/>
    <property type="match status" value="2"/>
</dbReference>
<dbReference type="InterPro" id="IPR000152">
    <property type="entry name" value="EGF-type_Asp/Asn_hydroxyl_site"/>
</dbReference>
<dbReference type="PROSITE" id="PS01187">
    <property type="entry name" value="EGF_CA"/>
    <property type="match status" value="2"/>
</dbReference>
<dbReference type="InterPro" id="IPR001881">
    <property type="entry name" value="EGF-like_Ca-bd_dom"/>
</dbReference>
<feature type="compositionally biased region" description="Pro residues" evidence="8">
    <location>
        <begin position="811"/>
        <end position="820"/>
    </location>
</feature>
<feature type="domain" description="Laminin G" evidence="9">
    <location>
        <begin position="1069"/>
        <end position="1235"/>
    </location>
</feature>
<feature type="compositionally biased region" description="Basic and acidic residues" evidence="8">
    <location>
        <begin position="2401"/>
        <end position="2478"/>
    </location>
</feature>
<evidence type="ECO:0000256" key="3">
    <source>
        <dbReference type="ARBA" id="ARBA00022737"/>
    </source>
</evidence>
<name>A0AAE1EVH4_PETCI</name>
<feature type="compositionally biased region" description="Low complexity" evidence="8">
    <location>
        <begin position="957"/>
        <end position="972"/>
    </location>
</feature>
<evidence type="ECO:0000256" key="4">
    <source>
        <dbReference type="ARBA" id="ARBA00023157"/>
    </source>
</evidence>
<dbReference type="PROSITE" id="PS01186">
    <property type="entry name" value="EGF_2"/>
    <property type="match status" value="6"/>
</dbReference>
<organism evidence="11 12">
    <name type="scientific">Petrolisthes cinctipes</name>
    <name type="common">Flat porcelain crab</name>
    <dbReference type="NCBI Taxonomy" id="88211"/>
    <lineage>
        <taxon>Eukaryota</taxon>
        <taxon>Metazoa</taxon>
        <taxon>Ecdysozoa</taxon>
        <taxon>Arthropoda</taxon>
        <taxon>Crustacea</taxon>
        <taxon>Multicrustacea</taxon>
        <taxon>Malacostraca</taxon>
        <taxon>Eumalacostraca</taxon>
        <taxon>Eucarida</taxon>
        <taxon>Decapoda</taxon>
        <taxon>Pleocyemata</taxon>
        <taxon>Anomura</taxon>
        <taxon>Galatheoidea</taxon>
        <taxon>Porcellanidae</taxon>
        <taxon>Petrolisthes</taxon>
    </lineage>
</organism>
<feature type="region of interest" description="Disordered" evidence="8">
    <location>
        <begin position="2020"/>
        <end position="2039"/>
    </location>
</feature>
<dbReference type="Pfam" id="PF02210">
    <property type="entry name" value="Laminin_G_2"/>
    <property type="match status" value="2"/>
</dbReference>
<feature type="compositionally biased region" description="Basic and acidic residues" evidence="8">
    <location>
        <begin position="2123"/>
        <end position="2152"/>
    </location>
</feature>
<feature type="region of interest" description="Disordered" evidence="8">
    <location>
        <begin position="615"/>
        <end position="703"/>
    </location>
</feature>
<feature type="compositionally biased region" description="Basic and acidic residues" evidence="8">
    <location>
        <begin position="1681"/>
        <end position="1712"/>
    </location>
</feature>
<dbReference type="Proteomes" id="UP001286313">
    <property type="component" value="Unassembled WGS sequence"/>
</dbReference>
<keyword evidence="5" id="KW-0325">Glycoprotein</keyword>
<keyword evidence="3" id="KW-0677">Repeat</keyword>
<comment type="caution">
    <text evidence="11">The sequence shown here is derived from an EMBL/GenBank/DDBJ whole genome shotgun (WGS) entry which is preliminary data.</text>
</comment>
<feature type="compositionally biased region" description="Basic and acidic residues" evidence="8">
    <location>
        <begin position="2058"/>
        <end position="2093"/>
    </location>
</feature>
<feature type="disulfide bond" evidence="6">
    <location>
        <begin position="124"/>
        <end position="133"/>
    </location>
</feature>
<dbReference type="Gene3D" id="2.60.120.200">
    <property type="match status" value="4"/>
</dbReference>
<feature type="disulfide bond" evidence="6">
    <location>
        <begin position="86"/>
        <end position="95"/>
    </location>
</feature>
<feature type="compositionally biased region" description="Low complexity" evidence="8">
    <location>
        <begin position="463"/>
        <end position="482"/>
    </location>
</feature>
<feature type="compositionally biased region" description="Pro residues" evidence="8">
    <location>
        <begin position="989"/>
        <end position="1003"/>
    </location>
</feature>
<dbReference type="InterPro" id="IPR000742">
    <property type="entry name" value="EGF"/>
</dbReference>
<feature type="region of interest" description="Disordered" evidence="8">
    <location>
        <begin position="2058"/>
        <end position="2493"/>
    </location>
</feature>
<feature type="domain" description="EGF-like" evidence="10">
    <location>
        <begin position="1236"/>
        <end position="1272"/>
    </location>
</feature>
<feature type="domain" description="EGF-like" evidence="10">
    <location>
        <begin position="1020"/>
        <end position="1064"/>
    </location>
</feature>
<feature type="compositionally biased region" description="Basic and acidic residues" evidence="8">
    <location>
        <begin position="2254"/>
        <end position="2335"/>
    </location>
</feature>
<dbReference type="PROSITE" id="PS00010">
    <property type="entry name" value="ASX_HYDROXYL"/>
    <property type="match status" value="3"/>
</dbReference>
<dbReference type="FunFam" id="2.10.25.10:FF:000031">
    <property type="entry name" value="neurogenic locus notch homolog protein 3"/>
    <property type="match status" value="1"/>
</dbReference>
<dbReference type="SUPFAM" id="SSF49899">
    <property type="entry name" value="Concanavalin A-like lectins/glucanases"/>
    <property type="match status" value="4"/>
</dbReference>
<feature type="domain" description="Laminin G" evidence="9">
    <location>
        <begin position="1326"/>
        <end position="1516"/>
    </location>
</feature>
<dbReference type="PANTHER" id="PTHR12916:SF13">
    <property type="entry name" value="SUSHI, VON WILLEBRAND FACTOR TYPE A, EGF AND PENTRAXIN DOMAIN-CONTAINING PROTEIN 1-LIKE"/>
    <property type="match status" value="1"/>
</dbReference>
<dbReference type="InterPro" id="IPR001791">
    <property type="entry name" value="Laminin_G"/>
</dbReference>
<evidence type="ECO:0000259" key="9">
    <source>
        <dbReference type="PROSITE" id="PS50025"/>
    </source>
</evidence>
<dbReference type="CDD" id="cd00110">
    <property type="entry name" value="LamG"/>
    <property type="match status" value="3"/>
</dbReference>
<evidence type="ECO:0000256" key="8">
    <source>
        <dbReference type="SAM" id="MobiDB-lite"/>
    </source>
</evidence>
<feature type="compositionally biased region" description="Basic and acidic residues" evidence="8">
    <location>
        <begin position="1644"/>
        <end position="1674"/>
    </location>
</feature>
<dbReference type="PROSITE" id="PS00022">
    <property type="entry name" value="EGF_1"/>
    <property type="match status" value="12"/>
</dbReference>
<dbReference type="SUPFAM" id="SSF57196">
    <property type="entry name" value="EGF/Laminin"/>
    <property type="match status" value="4"/>
</dbReference>
<feature type="domain" description="EGF-like" evidence="10">
    <location>
        <begin position="98"/>
        <end position="134"/>
    </location>
</feature>
<feature type="disulfide bond" evidence="6">
    <location>
        <begin position="1262"/>
        <end position="1271"/>
    </location>
</feature>
<feature type="compositionally biased region" description="Low complexity" evidence="8">
    <location>
        <begin position="671"/>
        <end position="695"/>
    </location>
</feature>
<gene>
    <name evidence="11" type="ORF">Pcinc_031802</name>
</gene>
<dbReference type="InterPro" id="IPR013320">
    <property type="entry name" value="ConA-like_dom_sf"/>
</dbReference>
<dbReference type="InterPro" id="IPR009030">
    <property type="entry name" value="Growth_fac_rcpt_cys_sf"/>
</dbReference>
<proteinExistence type="predicted"/>
<feature type="domain" description="Laminin G" evidence="9">
    <location>
        <begin position="2521"/>
        <end position="2704"/>
    </location>
</feature>
<feature type="region of interest" description="Disordered" evidence="8">
    <location>
        <begin position="461"/>
        <end position="536"/>
    </location>
</feature>
<evidence type="ECO:0000256" key="1">
    <source>
        <dbReference type="ARBA" id="ARBA00022536"/>
    </source>
</evidence>
<feature type="region of interest" description="Disordered" evidence="8">
    <location>
        <begin position="805"/>
        <end position="1019"/>
    </location>
</feature>
<feature type="domain" description="EGF-like" evidence="10">
    <location>
        <begin position="136"/>
        <end position="172"/>
    </location>
</feature>
<feature type="disulfide bond" evidence="6">
    <location>
        <begin position="39"/>
        <end position="48"/>
    </location>
</feature>
<feature type="disulfide bond" evidence="6">
    <location>
        <begin position="1759"/>
        <end position="1768"/>
    </location>
</feature>
<evidence type="ECO:0000313" key="11">
    <source>
        <dbReference type="EMBL" id="KAK3862334.1"/>
    </source>
</evidence>
<keyword evidence="12" id="KW-1185">Reference proteome</keyword>
<dbReference type="SMART" id="SM00179">
    <property type="entry name" value="EGF_CA"/>
    <property type="match status" value="8"/>
</dbReference>
<feature type="compositionally biased region" description="Low complexity" evidence="8">
    <location>
        <begin position="860"/>
        <end position="879"/>
    </location>
</feature>
<comment type="caution">
    <text evidence="6">Lacks conserved residue(s) required for the propagation of feature annotation.</text>
</comment>
<feature type="region of interest" description="Disordered" evidence="8">
    <location>
        <begin position="1522"/>
        <end position="1573"/>
    </location>
</feature>
<dbReference type="CDD" id="cd00053">
    <property type="entry name" value="EGF"/>
    <property type="match status" value="1"/>
</dbReference>
<feature type="compositionally biased region" description="Polar residues" evidence="8">
    <location>
        <begin position="615"/>
        <end position="645"/>
    </location>
</feature>
<keyword evidence="4 6" id="KW-1015">Disulfide bond</keyword>
<evidence type="ECO:0000313" key="12">
    <source>
        <dbReference type="Proteomes" id="UP001286313"/>
    </source>
</evidence>
<keyword evidence="1 6" id="KW-0245">EGF-like domain</keyword>
<feature type="disulfide bond" evidence="7">
    <location>
        <begin position="2677"/>
        <end position="2704"/>
    </location>
</feature>
<feature type="disulfide bond" evidence="6">
    <location>
        <begin position="162"/>
        <end position="171"/>
    </location>
</feature>